<comment type="caution">
    <text evidence="2">The sequence shown here is derived from an EMBL/GenBank/DDBJ whole genome shotgun (WGS) entry which is preliminary data.</text>
</comment>
<keyword evidence="3" id="KW-1185">Reference proteome</keyword>
<organism evidence="2 3">
    <name type="scientific">Niabella ginsengisoli</name>
    <dbReference type="NCBI Taxonomy" id="522298"/>
    <lineage>
        <taxon>Bacteria</taxon>
        <taxon>Pseudomonadati</taxon>
        <taxon>Bacteroidota</taxon>
        <taxon>Chitinophagia</taxon>
        <taxon>Chitinophagales</taxon>
        <taxon>Chitinophagaceae</taxon>
        <taxon>Niabella</taxon>
    </lineage>
</organism>
<evidence type="ECO:0000313" key="2">
    <source>
        <dbReference type="EMBL" id="MCH5596708.1"/>
    </source>
</evidence>
<protein>
    <submittedName>
        <fullName evidence="2">Uncharacterized protein</fullName>
    </submittedName>
</protein>
<name>A0ABS9SEB9_9BACT</name>
<dbReference type="EMBL" id="JAKWBL010000001">
    <property type="protein sequence ID" value="MCH5596708.1"/>
    <property type="molecule type" value="Genomic_DNA"/>
</dbReference>
<proteinExistence type="predicted"/>
<dbReference type="Proteomes" id="UP001202248">
    <property type="component" value="Unassembled WGS sequence"/>
</dbReference>
<feature type="region of interest" description="Disordered" evidence="1">
    <location>
        <begin position="69"/>
        <end position="89"/>
    </location>
</feature>
<sequence length="89" mass="9696">MQTVRAACVKLKQKNSTNPIVFITDSNWKTADEHLIHFATETGALFLDGFGDGLCLGMSSNAYNSFNDTELSGRRYSSPPPEEAGGGFY</sequence>
<reference evidence="2 3" key="1">
    <citation type="submission" date="2022-02" db="EMBL/GenBank/DDBJ databases">
        <authorList>
            <person name="Min J."/>
        </authorList>
    </citation>
    <scope>NUCLEOTIDE SEQUENCE [LARGE SCALE GENOMIC DNA]</scope>
    <source>
        <strain evidence="2 3">GR10-1</strain>
    </source>
</reference>
<accession>A0ABS9SEB9</accession>
<gene>
    <name evidence="2" type="ORF">MKP09_01620</name>
</gene>
<evidence type="ECO:0000313" key="3">
    <source>
        <dbReference type="Proteomes" id="UP001202248"/>
    </source>
</evidence>
<dbReference type="RefSeq" id="WP_240826130.1">
    <property type="nucleotide sequence ID" value="NZ_JAKWBL010000001.1"/>
</dbReference>
<evidence type="ECO:0000256" key="1">
    <source>
        <dbReference type="SAM" id="MobiDB-lite"/>
    </source>
</evidence>